<dbReference type="SUPFAM" id="SSF46785">
    <property type="entry name" value="Winged helix' DNA-binding domain"/>
    <property type="match status" value="1"/>
</dbReference>
<comment type="similarity">
    <text evidence="1">Belongs to the proteasome subunit S3 family.</text>
</comment>
<evidence type="ECO:0000256" key="2">
    <source>
        <dbReference type="ARBA" id="ARBA00022942"/>
    </source>
</evidence>
<dbReference type="InterPro" id="IPR050756">
    <property type="entry name" value="CSN3"/>
</dbReference>
<dbReference type="GO" id="GO:0042176">
    <property type="term" value="P:regulation of protein catabolic process"/>
    <property type="evidence" value="ECO:0007669"/>
    <property type="project" value="InterPro"/>
</dbReference>
<protein>
    <recommendedName>
        <fullName evidence="4">PCI domain-containing protein</fullName>
    </recommendedName>
</protein>
<proteinExistence type="inferred from homology"/>
<organism evidence="5 6">
    <name type="scientific">Trichomonascus ciferrii</name>
    <dbReference type="NCBI Taxonomy" id="44093"/>
    <lineage>
        <taxon>Eukaryota</taxon>
        <taxon>Fungi</taxon>
        <taxon>Dikarya</taxon>
        <taxon>Ascomycota</taxon>
        <taxon>Saccharomycotina</taxon>
        <taxon>Dipodascomycetes</taxon>
        <taxon>Dipodascales</taxon>
        <taxon>Trichomonascaceae</taxon>
        <taxon>Trichomonascus</taxon>
        <taxon>Trichomonascus ciferrii complex</taxon>
    </lineage>
</organism>
<dbReference type="Pfam" id="PF08375">
    <property type="entry name" value="Rpn3_C"/>
    <property type="match status" value="1"/>
</dbReference>
<dbReference type="GO" id="GO:0006511">
    <property type="term" value="P:ubiquitin-dependent protein catabolic process"/>
    <property type="evidence" value="ECO:0007669"/>
    <property type="project" value="TreeGrafter"/>
</dbReference>
<evidence type="ECO:0000256" key="3">
    <source>
        <dbReference type="SAM" id="MobiDB-lite"/>
    </source>
</evidence>
<dbReference type="EMBL" id="SWFS01000011">
    <property type="protein sequence ID" value="KAA8917797.1"/>
    <property type="molecule type" value="Genomic_DNA"/>
</dbReference>
<dbReference type="Pfam" id="PF01399">
    <property type="entry name" value="PCI"/>
    <property type="match status" value="1"/>
</dbReference>
<dbReference type="GO" id="GO:0030234">
    <property type="term" value="F:enzyme regulator activity"/>
    <property type="evidence" value="ECO:0007669"/>
    <property type="project" value="InterPro"/>
</dbReference>
<comment type="caution">
    <text evidence="5">The sequence shown here is derived from an EMBL/GenBank/DDBJ whole genome shotgun (WGS) entry which is preliminary data.</text>
</comment>
<dbReference type="SMART" id="SM00753">
    <property type="entry name" value="PAM"/>
    <property type="match status" value="1"/>
</dbReference>
<dbReference type="Pfam" id="PF25573">
    <property type="entry name" value="TPR_PSMD3_N"/>
    <property type="match status" value="1"/>
</dbReference>
<accession>A0A642VEJ8</accession>
<dbReference type="OrthoDB" id="1713558at2759"/>
<dbReference type="Proteomes" id="UP000761534">
    <property type="component" value="Unassembled WGS sequence"/>
</dbReference>
<gene>
    <name evidence="5" type="ORF">TRICI_000105</name>
</gene>
<dbReference type="InterPro" id="IPR036390">
    <property type="entry name" value="WH_DNA-bd_sf"/>
</dbReference>
<dbReference type="PANTHER" id="PTHR10758:SF2">
    <property type="entry name" value="26S PROTEASOME NON-ATPASE REGULATORY SUBUNIT 3"/>
    <property type="match status" value="1"/>
</dbReference>
<dbReference type="InterPro" id="IPR013586">
    <property type="entry name" value="PSMD3_C"/>
</dbReference>
<evidence type="ECO:0000313" key="5">
    <source>
        <dbReference type="EMBL" id="KAA8917797.1"/>
    </source>
</evidence>
<evidence type="ECO:0000256" key="1">
    <source>
        <dbReference type="ARBA" id="ARBA00007912"/>
    </source>
</evidence>
<evidence type="ECO:0000313" key="6">
    <source>
        <dbReference type="Proteomes" id="UP000761534"/>
    </source>
</evidence>
<sequence length="500" mass="56580">MADTKENKDVEMKEKGAEETTVENESMVVEDIRQNFAYLEKAVANFDPRFTLKVLRGLPALRKKVTGNALAKVIETTYPKDDSARDELLGYVKKASKDEQGDESMDIDDQAEATPPTTILPEVDMFLYVLVQVWLLNLDEGKWLAEFKALSESAARRLRGYNRRSLDYIAAKVWFYYARGMELTGMQESSRPVLLAALRTATLRRDAETQASLITLLLRGYLATHKVSQAAALVAKTNFPELASNSLAARYLYYLARINAIQLNYSAAHERVTAAVRKAPQTPQALGFLQTAHKLRVVVELLMGDIPERTTFREAQFEKPLLPYFEIARAVRVGDVGAFTEAVERHRATLKKDGNHGLVLRLRQNVIKTGIRIMSLTYSRISLRDICVRLGLDSEESAEYIVAKAIRDGVIDASIDHEHGYMQSKEVLDVYSTTEPQDAFHDRINFCIQLHNDSVKSMRYTLSDNRIDLKSAEEAREREKELVSEIQDGTDIDDDDDFEI</sequence>
<feature type="compositionally biased region" description="Acidic residues" evidence="3">
    <location>
        <begin position="488"/>
        <end position="500"/>
    </location>
</feature>
<feature type="region of interest" description="Disordered" evidence="3">
    <location>
        <begin position="1"/>
        <end position="24"/>
    </location>
</feature>
<dbReference type="GO" id="GO:0008541">
    <property type="term" value="C:proteasome regulatory particle, lid subcomplex"/>
    <property type="evidence" value="ECO:0007669"/>
    <property type="project" value="TreeGrafter"/>
</dbReference>
<dbReference type="VEuPathDB" id="FungiDB:TRICI_000105"/>
<dbReference type="AlphaFoldDB" id="A0A642VEJ8"/>
<dbReference type="PROSITE" id="PS50250">
    <property type="entry name" value="PCI"/>
    <property type="match status" value="1"/>
</dbReference>
<keyword evidence="2" id="KW-0647">Proteasome</keyword>
<evidence type="ECO:0000259" key="4">
    <source>
        <dbReference type="PROSITE" id="PS50250"/>
    </source>
</evidence>
<dbReference type="SMART" id="SM00088">
    <property type="entry name" value="PINT"/>
    <property type="match status" value="1"/>
</dbReference>
<reference evidence="5" key="1">
    <citation type="journal article" date="2019" name="G3 (Bethesda)">
        <title>Genome Assemblies of Two Rare Opportunistic Yeast Pathogens: Diutina rugosa (syn. Candida rugosa) and Trichomonascus ciferrii (syn. Candida ciferrii).</title>
        <authorList>
            <person name="Mixao V."/>
            <person name="Saus E."/>
            <person name="Hansen A.P."/>
            <person name="Lass-Florl C."/>
            <person name="Gabaldon T."/>
        </authorList>
    </citation>
    <scope>NUCLEOTIDE SEQUENCE</scope>
    <source>
        <strain evidence="5">CBS 4856</strain>
    </source>
</reference>
<dbReference type="InterPro" id="IPR057985">
    <property type="entry name" value="TPR_PSMD3_N"/>
</dbReference>
<keyword evidence="6" id="KW-1185">Reference proteome</keyword>
<dbReference type="InterPro" id="IPR000717">
    <property type="entry name" value="PCI_dom"/>
</dbReference>
<dbReference type="PANTHER" id="PTHR10758">
    <property type="entry name" value="26S PROTEASOME NON-ATPASE REGULATORY SUBUNIT 3/COP9 SIGNALOSOME COMPLEX SUBUNIT 3"/>
    <property type="match status" value="1"/>
</dbReference>
<name>A0A642VEJ8_9ASCO</name>
<feature type="compositionally biased region" description="Basic and acidic residues" evidence="3">
    <location>
        <begin position="1"/>
        <end position="18"/>
    </location>
</feature>
<feature type="region of interest" description="Disordered" evidence="3">
    <location>
        <begin position="478"/>
        <end position="500"/>
    </location>
</feature>
<feature type="domain" description="PCI" evidence="4">
    <location>
        <begin position="249"/>
        <end position="429"/>
    </location>
</feature>